<dbReference type="InterPro" id="IPR036881">
    <property type="entry name" value="Glyco_hydro_3_C_sf"/>
</dbReference>
<dbReference type="Gene3D" id="2.60.40.10">
    <property type="entry name" value="Immunoglobulins"/>
    <property type="match status" value="1"/>
</dbReference>
<dbReference type="Pfam" id="PF14310">
    <property type="entry name" value="Fn3-like"/>
    <property type="match status" value="1"/>
</dbReference>
<name>A0ABV8HNG5_9ACTN</name>
<dbReference type="PROSITE" id="PS51820">
    <property type="entry name" value="PA14"/>
    <property type="match status" value="1"/>
</dbReference>
<dbReference type="Gene3D" id="3.40.50.1700">
    <property type="entry name" value="Glycoside hydrolase family 3 C-terminal domain"/>
    <property type="match status" value="1"/>
</dbReference>
<evidence type="ECO:0000256" key="2">
    <source>
        <dbReference type="ARBA" id="ARBA00022801"/>
    </source>
</evidence>
<dbReference type="EMBL" id="JBHSBB010000010">
    <property type="protein sequence ID" value="MFC4032447.1"/>
    <property type="molecule type" value="Genomic_DNA"/>
</dbReference>
<feature type="domain" description="PA14" evidence="4">
    <location>
        <begin position="439"/>
        <end position="578"/>
    </location>
</feature>
<organism evidence="5 6">
    <name type="scientific">Streptomyces polygonati</name>
    <dbReference type="NCBI Taxonomy" id="1617087"/>
    <lineage>
        <taxon>Bacteria</taxon>
        <taxon>Bacillati</taxon>
        <taxon>Actinomycetota</taxon>
        <taxon>Actinomycetes</taxon>
        <taxon>Kitasatosporales</taxon>
        <taxon>Streptomycetaceae</taxon>
        <taxon>Streptomyces</taxon>
    </lineage>
</organism>
<comment type="caution">
    <text evidence="5">The sequence shown here is derived from an EMBL/GenBank/DDBJ whole genome shotgun (WGS) entry which is preliminary data.</text>
</comment>
<evidence type="ECO:0000259" key="4">
    <source>
        <dbReference type="PROSITE" id="PS51820"/>
    </source>
</evidence>
<feature type="signal peptide" evidence="3">
    <location>
        <begin position="1"/>
        <end position="26"/>
    </location>
</feature>
<dbReference type="InterPro" id="IPR036962">
    <property type="entry name" value="Glyco_hydro_3_N_sf"/>
</dbReference>
<dbReference type="GO" id="GO:0016787">
    <property type="term" value="F:hydrolase activity"/>
    <property type="evidence" value="ECO:0007669"/>
    <property type="project" value="UniProtKB-KW"/>
</dbReference>
<feature type="chain" id="PRO_5045062240" evidence="3">
    <location>
        <begin position="27"/>
        <end position="1146"/>
    </location>
</feature>
<dbReference type="InterPro" id="IPR017853">
    <property type="entry name" value="GH"/>
</dbReference>
<dbReference type="SUPFAM" id="SSF52279">
    <property type="entry name" value="Beta-D-glucan exohydrolase, C-terminal domain"/>
    <property type="match status" value="1"/>
</dbReference>
<dbReference type="Pfam" id="PF00933">
    <property type="entry name" value="Glyco_hydro_3"/>
    <property type="match status" value="1"/>
</dbReference>
<evidence type="ECO:0000313" key="5">
    <source>
        <dbReference type="EMBL" id="MFC4032447.1"/>
    </source>
</evidence>
<protein>
    <submittedName>
        <fullName evidence="5">Glycoside hydrolase family 3 C-terminal domain-containing protein</fullName>
    </submittedName>
</protein>
<evidence type="ECO:0000256" key="1">
    <source>
        <dbReference type="ARBA" id="ARBA00005336"/>
    </source>
</evidence>
<dbReference type="SMART" id="SM01217">
    <property type="entry name" value="Fn3_like"/>
    <property type="match status" value="1"/>
</dbReference>
<evidence type="ECO:0000313" key="6">
    <source>
        <dbReference type="Proteomes" id="UP001595765"/>
    </source>
</evidence>
<dbReference type="InterPro" id="IPR002772">
    <property type="entry name" value="Glyco_hydro_3_C"/>
</dbReference>
<reference evidence="6" key="1">
    <citation type="journal article" date="2019" name="Int. J. Syst. Evol. Microbiol.">
        <title>The Global Catalogue of Microorganisms (GCM) 10K type strain sequencing project: providing services to taxonomists for standard genome sequencing and annotation.</title>
        <authorList>
            <consortium name="The Broad Institute Genomics Platform"/>
            <consortium name="The Broad Institute Genome Sequencing Center for Infectious Disease"/>
            <person name="Wu L."/>
            <person name="Ma J."/>
        </authorList>
    </citation>
    <scope>NUCLEOTIDE SEQUENCE [LARGE SCALE GENOMIC DNA]</scope>
    <source>
        <strain evidence="6">CGMCC 4.7237</strain>
    </source>
</reference>
<dbReference type="InterPro" id="IPR001764">
    <property type="entry name" value="Glyco_hydro_3_N"/>
</dbReference>
<dbReference type="InterPro" id="IPR050288">
    <property type="entry name" value="Cellulose_deg_GH3"/>
</dbReference>
<dbReference type="PRINTS" id="PR00133">
    <property type="entry name" value="GLHYDRLASE3"/>
</dbReference>
<comment type="similarity">
    <text evidence="1">Belongs to the glycosyl hydrolase 3 family.</text>
</comment>
<dbReference type="Pfam" id="PF10633">
    <property type="entry name" value="NPCBM_assoc"/>
    <property type="match status" value="1"/>
</dbReference>
<keyword evidence="6" id="KW-1185">Reference proteome</keyword>
<dbReference type="SMART" id="SM00758">
    <property type="entry name" value="PA14"/>
    <property type="match status" value="1"/>
</dbReference>
<dbReference type="SUPFAM" id="SSF51445">
    <property type="entry name" value="(Trans)glycosidases"/>
    <property type="match status" value="1"/>
</dbReference>
<dbReference type="InterPro" id="IPR011658">
    <property type="entry name" value="PA14_dom"/>
</dbReference>
<accession>A0ABV8HNG5</accession>
<dbReference type="InterPro" id="IPR037524">
    <property type="entry name" value="PA14/GLEYA"/>
</dbReference>
<keyword evidence="3" id="KW-0732">Signal</keyword>
<dbReference type="PANTHER" id="PTHR42715">
    <property type="entry name" value="BETA-GLUCOSIDASE"/>
    <property type="match status" value="1"/>
</dbReference>
<keyword evidence="2 5" id="KW-0378">Hydrolase</keyword>
<sequence>MRMARLALAAAAAAALAVPLAIPAAAGTTDRTGSVNDSVTAQPWLNSRLPLEKRVDLLLGQMTNTEKATLMTAVGVPSGSHATGYIPGVDRLGIPGMQFTDGPGGVRDGQPETALPSPVALAASFDTGLAKGYGTVMGTEAKSRGYQAIYGPMVNIVRTPLGGRDFETLGEDPELAGDIGASEIQGIQAQGVAAQVKHYAGNNQENARMTSSSNIDERTLHEIYLPAFEKAVKDGKVWSVMCAYNKVNGTYACENAQILRDILIDTWKYDGVIDTDYPANHSTVASALAGLDQEFSGTTYFQQLPAAVAAGQVPQSVLDDAARRILRLEFRTGLFDPKPAPAADYEKDSAFARTAAESGSVLLKNSGNTLPLNTKKLTSLAVIGPNADTAITGGGGSSAVTPYKKIDPVSGLKARLGSGVDITSVKAGQGSGFPAIPASALSGLKGEYFANKTLTGTPALTRDDPDVDFDWVLGSPDPSIPVDGFSVRWTGTLTAPATAAYTFSATSDDGSRIYLDDKLIADNWSDHASSTVKSAPVQLTAGEPHSLRIEYYDNAQNASITAGWSAPGLPDPTIEAATTAAANADAAIVVVGDSSSEGSDRTTLALPGNEDDLIRAVAAANPHTVVVVRAGAPVLMPWLADVPAVLDMWYPGQEDGNALAALLTGDAEPGGRLPVSFPMTDTQTATAAAPGRYPAVNGVYDYSEGLEVGYRWYDQEDQTPLFPFGYGLSYTSFRVSHLRTDGSTVEATSRGTSPVRLSVDVTNTGHRTGTDVVQVYLGYPKGSGEPPKELKAFAKVQLKPGQTRTVRLTLDSDALRVWDSGAHDWTVLDGRYPLYVGQSSADTPLTGAVTVRRTIGTQYVALTAPARTDAGSTQTVRQTFTNTGDSTVRDLKLGLALPAGWTAKPAAGSTTSVRAVRPHSSVGTTWTVTAPSTAAAGPATLTGKAAFELNGRQTRTADTTTTVPYTDPAAAFNNAGISADSDPTTGKLDPGGYSLSATQLAAVGYTPGATVTANGLSYAWPDTQPGQPDNISAAGQVIQVQGQGTRLGLLGTGISSAHSATVTVTYTDGSTAAIPVDFPDWYSNKASGNSQLAVTTANWNRPPTDTLGNHAVSLYTTGGALDPAKTVATVTLPNDGGIHVFAISIG</sequence>
<dbReference type="Pfam" id="PF01915">
    <property type="entry name" value="Glyco_hydro_3_C"/>
    <property type="match status" value="1"/>
</dbReference>
<evidence type="ECO:0000256" key="3">
    <source>
        <dbReference type="SAM" id="SignalP"/>
    </source>
</evidence>
<dbReference type="InterPro" id="IPR013783">
    <property type="entry name" value="Ig-like_fold"/>
</dbReference>
<dbReference type="Gene3D" id="3.20.20.300">
    <property type="entry name" value="Glycoside hydrolase, family 3, N-terminal domain"/>
    <property type="match status" value="1"/>
</dbReference>
<proteinExistence type="inferred from homology"/>
<dbReference type="Pfam" id="PF07691">
    <property type="entry name" value="PA14"/>
    <property type="match status" value="1"/>
</dbReference>
<dbReference type="Proteomes" id="UP001595765">
    <property type="component" value="Unassembled WGS sequence"/>
</dbReference>
<dbReference type="InterPro" id="IPR026891">
    <property type="entry name" value="Fn3-like"/>
</dbReference>
<dbReference type="RefSeq" id="WP_386429418.1">
    <property type="nucleotide sequence ID" value="NZ_JBHSBB010000010.1"/>
</dbReference>
<dbReference type="Gene3D" id="2.60.120.380">
    <property type="match status" value="1"/>
</dbReference>
<dbReference type="InterPro" id="IPR018905">
    <property type="entry name" value="A-galactase_NEW3"/>
</dbReference>
<dbReference type="PANTHER" id="PTHR42715:SF10">
    <property type="entry name" value="BETA-GLUCOSIDASE"/>
    <property type="match status" value="1"/>
</dbReference>
<gene>
    <name evidence="5" type="ORF">ACFO3J_13260</name>
</gene>